<feature type="domain" description="YHS" evidence="2">
    <location>
        <begin position="45"/>
        <end position="91"/>
    </location>
</feature>
<keyword evidence="1" id="KW-0732">Signal</keyword>
<protein>
    <submittedName>
        <fullName evidence="3">YHS domain-containing (Seleno)protein</fullName>
    </submittedName>
</protein>
<dbReference type="NCBIfam" id="NF041384">
    <property type="entry name" value="YHS_seleno_dom"/>
    <property type="match status" value="1"/>
</dbReference>
<evidence type="ECO:0000313" key="4">
    <source>
        <dbReference type="Proteomes" id="UP001595721"/>
    </source>
</evidence>
<evidence type="ECO:0000259" key="2">
    <source>
        <dbReference type="Pfam" id="PF04945"/>
    </source>
</evidence>
<reference evidence="4" key="1">
    <citation type="journal article" date="2019" name="Int. J. Syst. Evol. Microbiol.">
        <title>The Global Catalogue of Microorganisms (GCM) 10K type strain sequencing project: providing services to taxonomists for standard genome sequencing and annotation.</title>
        <authorList>
            <consortium name="The Broad Institute Genomics Platform"/>
            <consortium name="The Broad Institute Genome Sequencing Center for Infectious Disease"/>
            <person name="Wu L."/>
            <person name="Ma J."/>
        </authorList>
    </citation>
    <scope>NUCLEOTIDE SEQUENCE [LARGE SCALE GENOMIC DNA]</scope>
    <source>
        <strain evidence="4">KCTC 42899</strain>
    </source>
</reference>
<feature type="signal peptide" evidence="1">
    <location>
        <begin position="1"/>
        <end position="25"/>
    </location>
</feature>
<organism evidence="3 4">
    <name type="scientific">Paracoccus mangrovi</name>
    <dbReference type="NCBI Taxonomy" id="1715645"/>
    <lineage>
        <taxon>Bacteria</taxon>
        <taxon>Pseudomonadati</taxon>
        <taxon>Pseudomonadota</taxon>
        <taxon>Alphaproteobacteria</taxon>
        <taxon>Rhodobacterales</taxon>
        <taxon>Paracoccaceae</taxon>
        <taxon>Paracoccus</taxon>
    </lineage>
</organism>
<evidence type="ECO:0000313" key="3">
    <source>
        <dbReference type="EMBL" id="MFC3528234.1"/>
    </source>
</evidence>
<dbReference type="Proteomes" id="UP001595721">
    <property type="component" value="Unassembled WGS sequence"/>
</dbReference>
<dbReference type="EMBL" id="JBHRXJ010000005">
    <property type="protein sequence ID" value="MFC3528234.1"/>
    <property type="molecule type" value="Genomic_DNA"/>
</dbReference>
<dbReference type="InterPro" id="IPR007029">
    <property type="entry name" value="YHS_dom"/>
</dbReference>
<accession>A0ABV7R1K7</accession>
<comment type="caution">
    <text evidence="3">The sequence shown here is derived from an EMBL/GenBank/DDBJ whole genome shotgun (WGS) entry which is preliminary data.</text>
</comment>
<dbReference type="RefSeq" id="WP_377743929.1">
    <property type="nucleotide sequence ID" value="NZ_JBHRXJ010000005.1"/>
</dbReference>
<proteinExistence type="predicted"/>
<evidence type="ECO:0000256" key="1">
    <source>
        <dbReference type="SAM" id="SignalP"/>
    </source>
</evidence>
<dbReference type="Pfam" id="PF04945">
    <property type="entry name" value="YHS"/>
    <property type="match status" value="1"/>
</dbReference>
<sequence>MMKNVLKGALAALAISVAVPVAAMAAGYDVNATTTDLALRGYDPVAYFTDGKPMEGMFDITAVYNGATYRFTSEEHKAMFEAAPEKYAPQYGGYCAFGLAQGYKFDGDPNVWKIVDDKLYLNLAPKVSEIWQEDVAGNITKADGKWTEVKDVSPAELAPK</sequence>
<feature type="chain" id="PRO_5046791346" evidence="1">
    <location>
        <begin position="26"/>
        <end position="160"/>
    </location>
</feature>
<name>A0ABV7R1K7_9RHOB</name>
<keyword evidence="4" id="KW-1185">Reference proteome</keyword>
<gene>
    <name evidence="3" type="ORF">ACFOMH_08595</name>
</gene>